<evidence type="ECO:0000313" key="11">
    <source>
        <dbReference type="EMBL" id="KAG0479466.1"/>
    </source>
</evidence>
<dbReference type="FunFam" id="3.30.40.10:FF:000504">
    <property type="entry name" value="E3 ubiquitin-protein ligase arkadia"/>
    <property type="match status" value="1"/>
</dbReference>
<dbReference type="Gene3D" id="3.30.40.10">
    <property type="entry name" value="Zinc/RING finger domain, C3HC4 (zinc finger)"/>
    <property type="match status" value="1"/>
</dbReference>
<keyword evidence="3" id="KW-0808">Transferase</keyword>
<keyword evidence="6" id="KW-0833">Ubl conjugation pathway</keyword>
<comment type="catalytic activity">
    <reaction evidence="1">
        <text>S-ubiquitinyl-[E2 ubiquitin-conjugating enzyme]-L-cysteine + [acceptor protein]-L-lysine = [E2 ubiquitin-conjugating enzyme]-L-cysteine + N(6)-ubiquitinyl-[acceptor protein]-L-lysine.</text>
        <dbReference type="EC" id="2.3.2.27"/>
    </reaction>
</comment>
<keyword evidence="5 8" id="KW-0863">Zinc-finger</keyword>
<evidence type="ECO:0000256" key="9">
    <source>
        <dbReference type="SAM" id="MobiDB-lite"/>
    </source>
</evidence>
<dbReference type="Proteomes" id="UP000636800">
    <property type="component" value="Chromosome 5"/>
</dbReference>
<dbReference type="PANTHER" id="PTHR22937">
    <property type="entry name" value="E3 UBIQUITIN-PROTEIN LIGASE RNF165"/>
    <property type="match status" value="1"/>
</dbReference>
<dbReference type="SMART" id="SM00184">
    <property type="entry name" value="RING"/>
    <property type="match status" value="1"/>
</dbReference>
<sequence length="258" mass="29905">MRSQTQINDRSDPVSVRTSLSTRGEISRRRFKEQEHEHIVQTPDPILFPQRSHASLSISEVVPERSMLPSAMRNLSLGGRPAYSSSGSQSRPVSYSECRDDYRLFNMERITEVLQSLERFDQDGDLRYEQLMLLESNLFLEGFSFNDQHRDMRMDIDNMTYEDLLALEEKMGSVSTALPEEAFSKCLKRSTFRTCYPLPGISRHNDDDVKCSICQEEYVLGEEVGRLQCKHTYHVECIHQWLRLKNWCPICKAPAILS</sequence>
<evidence type="ECO:0000256" key="2">
    <source>
        <dbReference type="ARBA" id="ARBA00012483"/>
    </source>
</evidence>
<organism evidence="11 13">
    <name type="scientific">Vanilla planifolia</name>
    <name type="common">Vanilla</name>
    <dbReference type="NCBI Taxonomy" id="51239"/>
    <lineage>
        <taxon>Eukaryota</taxon>
        <taxon>Viridiplantae</taxon>
        <taxon>Streptophyta</taxon>
        <taxon>Embryophyta</taxon>
        <taxon>Tracheophyta</taxon>
        <taxon>Spermatophyta</taxon>
        <taxon>Magnoliopsida</taxon>
        <taxon>Liliopsida</taxon>
        <taxon>Asparagales</taxon>
        <taxon>Orchidaceae</taxon>
        <taxon>Vanilloideae</taxon>
        <taxon>Vanilleae</taxon>
        <taxon>Vanilla</taxon>
    </lineage>
</organism>
<feature type="compositionally biased region" description="Basic and acidic residues" evidence="9">
    <location>
        <begin position="25"/>
        <end position="38"/>
    </location>
</feature>
<keyword evidence="4" id="KW-0479">Metal-binding</keyword>
<dbReference type="EC" id="2.3.2.27" evidence="2"/>
<evidence type="ECO:0000256" key="1">
    <source>
        <dbReference type="ARBA" id="ARBA00000900"/>
    </source>
</evidence>
<evidence type="ECO:0000313" key="12">
    <source>
        <dbReference type="EMBL" id="KAG0482153.1"/>
    </source>
</evidence>
<dbReference type="Pfam" id="PF13639">
    <property type="entry name" value="zf-RING_2"/>
    <property type="match status" value="1"/>
</dbReference>
<evidence type="ECO:0000256" key="7">
    <source>
        <dbReference type="ARBA" id="ARBA00022833"/>
    </source>
</evidence>
<dbReference type="PANTHER" id="PTHR22937:SF136">
    <property type="entry name" value="RING-TYPE E3 UBIQUITIN TRANSFERASE"/>
    <property type="match status" value="1"/>
</dbReference>
<dbReference type="EMBL" id="JADCNM010000005">
    <property type="protein sequence ID" value="KAG0482153.1"/>
    <property type="molecule type" value="Genomic_DNA"/>
</dbReference>
<dbReference type="Proteomes" id="UP000639772">
    <property type="component" value="Unassembled WGS sequence"/>
</dbReference>
<dbReference type="GO" id="GO:0008270">
    <property type="term" value="F:zinc ion binding"/>
    <property type="evidence" value="ECO:0007669"/>
    <property type="project" value="UniProtKB-KW"/>
</dbReference>
<accession>A0A835QTP8</accession>
<dbReference type="InterPro" id="IPR045191">
    <property type="entry name" value="MBR1/2-like"/>
</dbReference>
<gene>
    <name evidence="12" type="ORF">HPP92_010237</name>
    <name evidence="11" type="ORF">HPP92_010324</name>
</gene>
<dbReference type="AlphaFoldDB" id="A0A835QTP8"/>
<evidence type="ECO:0000256" key="6">
    <source>
        <dbReference type="ARBA" id="ARBA00022786"/>
    </source>
</evidence>
<evidence type="ECO:0000313" key="14">
    <source>
        <dbReference type="Proteomes" id="UP000639772"/>
    </source>
</evidence>
<protein>
    <recommendedName>
        <fullName evidence="2">RING-type E3 ubiquitin transferase</fullName>
        <ecNumber evidence="2">2.3.2.27</ecNumber>
    </recommendedName>
</protein>
<evidence type="ECO:0000313" key="13">
    <source>
        <dbReference type="Proteomes" id="UP000636800"/>
    </source>
</evidence>
<evidence type="ECO:0000256" key="5">
    <source>
        <dbReference type="ARBA" id="ARBA00022771"/>
    </source>
</evidence>
<evidence type="ECO:0000256" key="3">
    <source>
        <dbReference type="ARBA" id="ARBA00022679"/>
    </source>
</evidence>
<name>A0A835QTP8_VANPL</name>
<dbReference type="GO" id="GO:0061630">
    <property type="term" value="F:ubiquitin protein ligase activity"/>
    <property type="evidence" value="ECO:0007669"/>
    <property type="project" value="UniProtKB-EC"/>
</dbReference>
<dbReference type="InterPro" id="IPR013083">
    <property type="entry name" value="Znf_RING/FYVE/PHD"/>
</dbReference>
<comment type="caution">
    <text evidence="11">The sequence shown here is derived from an EMBL/GenBank/DDBJ whole genome shotgun (WGS) entry which is preliminary data.</text>
</comment>
<evidence type="ECO:0000259" key="10">
    <source>
        <dbReference type="PROSITE" id="PS50089"/>
    </source>
</evidence>
<proteinExistence type="predicted"/>
<feature type="domain" description="RING-type" evidence="10">
    <location>
        <begin position="211"/>
        <end position="252"/>
    </location>
</feature>
<dbReference type="EMBL" id="JADCNL010000005">
    <property type="protein sequence ID" value="KAG0479466.1"/>
    <property type="molecule type" value="Genomic_DNA"/>
</dbReference>
<keyword evidence="13" id="KW-1185">Reference proteome</keyword>
<dbReference type="OrthoDB" id="8062037at2759"/>
<reference evidence="13 14" key="1">
    <citation type="journal article" date="2020" name="Nat. Food">
        <title>A phased Vanilla planifolia genome enables genetic improvement of flavour and production.</title>
        <authorList>
            <person name="Hasing T."/>
            <person name="Tang H."/>
            <person name="Brym M."/>
            <person name="Khazi F."/>
            <person name="Huang T."/>
            <person name="Chambers A.H."/>
        </authorList>
    </citation>
    <scope>NUCLEOTIDE SEQUENCE [LARGE SCALE GENOMIC DNA]</scope>
    <source>
        <tissue evidence="11">Leaf</tissue>
    </source>
</reference>
<dbReference type="PROSITE" id="PS50089">
    <property type="entry name" value="ZF_RING_2"/>
    <property type="match status" value="1"/>
</dbReference>
<evidence type="ECO:0000256" key="4">
    <source>
        <dbReference type="ARBA" id="ARBA00022723"/>
    </source>
</evidence>
<keyword evidence="7" id="KW-0862">Zinc</keyword>
<evidence type="ECO:0000256" key="8">
    <source>
        <dbReference type="PROSITE-ProRule" id="PRU00175"/>
    </source>
</evidence>
<dbReference type="SUPFAM" id="SSF57850">
    <property type="entry name" value="RING/U-box"/>
    <property type="match status" value="1"/>
</dbReference>
<dbReference type="InterPro" id="IPR001841">
    <property type="entry name" value="Znf_RING"/>
</dbReference>
<feature type="region of interest" description="Disordered" evidence="9">
    <location>
        <begin position="1"/>
        <end position="38"/>
    </location>
</feature>